<dbReference type="AlphaFoldDB" id="A0A0P8BJJ2"/>
<gene>
    <name evidence="2" type="ORF">HLUCCX14_10275</name>
</gene>
<accession>A0A0P8BJJ2</accession>
<dbReference type="Proteomes" id="UP000050416">
    <property type="component" value="Unassembled WGS sequence"/>
</dbReference>
<reference evidence="2 3" key="1">
    <citation type="submission" date="2015-09" db="EMBL/GenBank/DDBJ databases">
        <title>Identification and resolution of microdiversity through metagenomic sequencing of parallel consortia.</title>
        <authorList>
            <person name="Nelson W.C."/>
            <person name="Romine M.F."/>
            <person name="Lindemann S.R."/>
        </authorList>
    </citation>
    <scope>NUCLEOTIDE SEQUENCE [LARGE SCALE GENOMIC DNA]</scope>
    <source>
        <strain evidence="2">HL-55</strain>
    </source>
</reference>
<sequence length="276" mass="30758">MRLSARNVLSAGTGYVMSETSDFRTQLRLVGESLDCEGSIFLVLSGTSEAAPVHHFYKADGMTARPLFLGTQYASWQEVMPFLAQVNNTSSFLDWIDETDSIDWGWGLVSDASFDEVFCHIRSLTKIFLPEGQEVFFRYWAPRFWGAILENVDEICRAQLMGPAGAVVMPDGCRLQHPGTPEVAKPVPEFPWFSLPAATLTKIASLCWDQLVDNTISVLGEKKPSALSRYPSPIARQKVERQLRRLATGEVLTELSPEQVQTIHQALMHEALQGAH</sequence>
<proteinExistence type="predicted"/>
<evidence type="ECO:0000313" key="3">
    <source>
        <dbReference type="Proteomes" id="UP000050416"/>
    </source>
</evidence>
<dbReference type="STRING" id="1305731.GCA_000934705_00656"/>
<organism evidence="2 3">
    <name type="scientific">Marinobacter excellens HL-55</name>
    <dbReference type="NCBI Taxonomy" id="1305731"/>
    <lineage>
        <taxon>Bacteria</taxon>
        <taxon>Pseudomonadati</taxon>
        <taxon>Pseudomonadota</taxon>
        <taxon>Gammaproteobacteria</taxon>
        <taxon>Pseudomonadales</taxon>
        <taxon>Marinobacteraceae</taxon>
        <taxon>Marinobacter</taxon>
    </lineage>
</organism>
<protein>
    <recommendedName>
        <fullName evidence="1">DUF4123 domain-containing protein</fullName>
    </recommendedName>
</protein>
<comment type="caution">
    <text evidence="2">The sequence shown here is derived from an EMBL/GenBank/DDBJ whole genome shotgun (WGS) entry which is preliminary data.</text>
</comment>
<feature type="domain" description="DUF4123" evidence="1">
    <location>
        <begin position="41"/>
        <end position="155"/>
    </location>
</feature>
<dbReference type="Pfam" id="PF13503">
    <property type="entry name" value="DUF4123"/>
    <property type="match status" value="1"/>
</dbReference>
<evidence type="ECO:0000259" key="1">
    <source>
        <dbReference type="Pfam" id="PF13503"/>
    </source>
</evidence>
<evidence type="ECO:0000313" key="2">
    <source>
        <dbReference type="EMBL" id="KPQ28517.1"/>
    </source>
</evidence>
<dbReference type="InterPro" id="IPR025391">
    <property type="entry name" value="DUF4123"/>
</dbReference>
<name>A0A0P8BJJ2_9GAMM</name>
<dbReference type="EMBL" id="LJZQ01000014">
    <property type="protein sequence ID" value="KPQ28517.1"/>
    <property type="molecule type" value="Genomic_DNA"/>
</dbReference>